<proteinExistence type="predicted"/>
<protein>
    <submittedName>
        <fullName evidence="1">Uncharacterized protein</fullName>
    </submittedName>
</protein>
<dbReference type="Proteomes" id="UP001499988">
    <property type="component" value="Unassembled WGS sequence"/>
</dbReference>
<keyword evidence="2" id="KW-1185">Reference proteome</keyword>
<organism evidence="1 2">
    <name type="scientific">Ferrimonas pelagia</name>
    <dbReference type="NCBI Taxonomy" id="1177826"/>
    <lineage>
        <taxon>Bacteria</taxon>
        <taxon>Pseudomonadati</taxon>
        <taxon>Pseudomonadota</taxon>
        <taxon>Gammaproteobacteria</taxon>
        <taxon>Alteromonadales</taxon>
        <taxon>Ferrimonadaceae</taxon>
        <taxon>Ferrimonas</taxon>
    </lineage>
</organism>
<dbReference type="EMBL" id="BAABJZ010000016">
    <property type="protein sequence ID" value="GAA4879843.1"/>
    <property type="molecule type" value="Genomic_DNA"/>
</dbReference>
<reference evidence="2" key="1">
    <citation type="journal article" date="2019" name="Int. J. Syst. Evol. Microbiol.">
        <title>The Global Catalogue of Microorganisms (GCM) 10K type strain sequencing project: providing services to taxonomists for standard genome sequencing and annotation.</title>
        <authorList>
            <consortium name="The Broad Institute Genomics Platform"/>
            <consortium name="The Broad Institute Genome Sequencing Center for Infectious Disease"/>
            <person name="Wu L."/>
            <person name="Ma J."/>
        </authorList>
    </citation>
    <scope>NUCLEOTIDE SEQUENCE [LARGE SCALE GENOMIC DNA]</scope>
    <source>
        <strain evidence="2">JCM 18401</strain>
    </source>
</reference>
<evidence type="ECO:0000313" key="1">
    <source>
        <dbReference type="EMBL" id="GAA4879843.1"/>
    </source>
</evidence>
<sequence>MSRFDRLKARLDSRVFAKVGDSWLLGDFYRVPLALQPVSAVLVEEEFEHDAGYGLTRMLPIPESCFLALQLEEGDGAQLKAAYESGNPDATRYHIRRIPPPLDGMVNLELEIER</sequence>
<comment type="caution">
    <text evidence="1">The sequence shown here is derived from an EMBL/GenBank/DDBJ whole genome shotgun (WGS) entry which is preliminary data.</text>
</comment>
<name>A0ABP9ENI7_9GAMM</name>
<evidence type="ECO:0000313" key="2">
    <source>
        <dbReference type="Proteomes" id="UP001499988"/>
    </source>
</evidence>
<accession>A0ABP9ENI7</accession>
<gene>
    <name evidence="1" type="ORF">GCM10023333_12440</name>
</gene>